<evidence type="ECO:0000256" key="2">
    <source>
        <dbReference type="SAM" id="Phobius"/>
    </source>
</evidence>
<dbReference type="Pfam" id="PF05738">
    <property type="entry name" value="Cna_B"/>
    <property type="match status" value="6"/>
</dbReference>
<feature type="domain" description="CNA-B" evidence="3">
    <location>
        <begin position="912"/>
        <end position="993"/>
    </location>
</feature>
<feature type="transmembrane region" description="Helical" evidence="2">
    <location>
        <begin position="1295"/>
        <end position="1314"/>
    </location>
</feature>
<name>A0A7Y8VR81_9FIRM</name>
<dbReference type="Gene3D" id="2.60.40.4270">
    <property type="entry name" value="Listeria-Bacteroides repeat domain"/>
    <property type="match status" value="1"/>
</dbReference>
<dbReference type="Gene3D" id="2.60.40.1140">
    <property type="entry name" value="Collagen-binding surface protein Cna, B-type domain"/>
    <property type="match status" value="6"/>
</dbReference>
<keyword evidence="2" id="KW-1133">Transmembrane helix</keyword>
<organism evidence="5 6">
    <name type="scientific">Mogibacterium timidum</name>
    <dbReference type="NCBI Taxonomy" id="35519"/>
    <lineage>
        <taxon>Bacteria</taxon>
        <taxon>Bacillati</taxon>
        <taxon>Bacillota</taxon>
        <taxon>Clostridia</taxon>
        <taxon>Peptostreptococcales</taxon>
        <taxon>Anaerovoracaceae</taxon>
        <taxon>Mogibacterium</taxon>
    </lineage>
</organism>
<dbReference type="Proteomes" id="UP000526307">
    <property type="component" value="Unassembled WGS sequence"/>
</dbReference>
<feature type="domain" description="CNA-B" evidence="3">
    <location>
        <begin position="1099"/>
        <end position="1180"/>
    </location>
</feature>
<feature type="compositionally biased region" description="Low complexity" evidence="1">
    <location>
        <begin position="224"/>
        <end position="242"/>
    </location>
</feature>
<dbReference type="InterPro" id="IPR008454">
    <property type="entry name" value="Collagen-bd_Cna-like_B-typ_dom"/>
</dbReference>
<comment type="caution">
    <text evidence="5">The sequence shown here is derived from an EMBL/GenBank/DDBJ whole genome shotgun (WGS) entry which is preliminary data.</text>
</comment>
<keyword evidence="6" id="KW-1185">Reference proteome</keyword>
<dbReference type="Gene3D" id="2.60.40.10">
    <property type="entry name" value="Immunoglobulins"/>
    <property type="match status" value="1"/>
</dbReference>
<dbReference type="Pfam" id="PF17802">
    <property type="entry name" value="SpaA"/>
    <property type="match status" value="1"/>
</dbReference>
<evidence type="ECO:0000256" key="1">
    <source>
        <dbReference type="SAM" id="MobiDB-lite"/>
    </source>
</evidence>
<feature type="domain" description="CNA-B" evidence="3">
    <location>
        <begin position="722"/>
        <end position="806"/>
    </location>
</feature>
<evidence type="ECO:0000259" key="3">
    <source>
        <dbReference type="Pfam" id="PF05738"/>
    </source>
</evidence>
<dbReference type="InterPro" id="IPR042229">
    <property type="entry name" value="Listeria/Bacterioides_rpt_sf"/>
</dbReference>
<gene>
    <name evidence="5" type="ORF">HW270_03040</name>
</gene>
<keyword evidence="2" id="KW-0812">Transmembrane</keyword>
<dbReference type="RefSeq" id="WP_178978287.1">
    <property type="nucleotide sequence ID" value="NZ_JABXYR010000001.1"/>
</dbReference>
<reference evidence="5 6" key="1">
    <citation type="submission" date="2020-06" db="EMBL/GenBank/DDBJ databases">
        <title>Mogibacterium timidum strain W9173 genomic sequence.</title>
        <authorList>
            <person name="Wade W.G."/>
            <person name="Johnston C.D."/>
            <person name="Chen T."/>
            <person name="Dewhirst F.E."/>
        </authorList>
    </citation>
    <scope>NUCLEOTIDE SEQUENCE [LARGE SCALE GENOMIC DNA]</scope>
    <source>
        <strain evidence="5 6">W9173</strain>
    </source>
</reference>
<feature type="region of interest" description="Disordered" evidence="1">
    <location>
        <begin position="222"/>
        <end position="244"/>
    </location>
</feature>
<sequence length="1321" mass="146738">MNSMSSVSREKVLAAIVTLLLMLSTIFQYVIPTFAEETETDITDKVTIDSITSPNAEIKDSINVNDFSTSVKHGADVDYKIDLTVNKGTPILSGDYIELPVTADHGQLYESVGLSVLDSEDGSLLGEATITKDKIRIKFTKKDNAKTAAKLTISTTMRSVFYLSKGFPTQAEVDAATAAEPTGIDKIKIRDRNVNVNVKANYYLTQTAKFFGTYPSPGPGDPATFFSKGNSKSGGTSSTNTSAHWGIDANRPNYKYKLTSPLSGKENDTISDASTTIAFLFGYDAAFGSYSATETTYVEDLLPGDTYKNIEFEKNVTIRGTHLYKDGKTPVLRQNYVDGKPTNCYNPTQAGYVNFDDFFTKREAAVGQSYEDFKASLKKGEYGIYKNPNGDIRLVMNLGKVGSKDPKSMYTWGDLCDKVGKEKVINGFFPTYDITPDNDLQRVQIPVDTIYDQIKDWPITDLNFVFNADLVKPVMRTGAYVENTATISDQSVTARNFFVVGDISLYTYKDGAAILKTDAKTGQGVEKAEFKLQEKAPAGNWIDTDSQYVKDHITIVGSNGGSKVGDRLYTNANGILNIRGLLNGKTYRLVETKAPEGYDNSNPAVSKEFVISFTDKDAPSDNKDFTLTNKKSEYKVTYKIVKNPAGEEIPAGSPTAPVDSKTYNQHATVDVKPDLSMSGYIFTGWHTESGQKVTVKDNDSSFEMPNGDVELVGYWIKNTTEVSGEKTWNDADDQDGKRPDKITVNLLANGNPVKSMEVKSDASGKWKYTFKDVAKYDNAGREIVYTVTENAVAEYTPAISGYNIKNSYTPKKTSVTVTKRWDDSDNQDGKRPNSIKVQLYGNDDKVGNEVEITDGSGWSYTWNNLPEKKAGKTIKYTVKEAESINGYTASYNNENQGNIIISNKHVPEKTKVEGEKTWNDRNDQDGKRPKEITVNLLANGKEVKKVKATAANGWKYSFTDLPKYENGRVIKYTVTEDAVNGYTPDIDGYNIRNSYTPEETSVTVTKGWDDANNQDGKRPKSVKVQLYANGEKKGAEVELGDGNIWTHTWTKLPKKAGGKDIEYTVKETTKVEGYTAEVDNSNTGNIRIMNIHKPEVTEVNGKKVWNDKDDQDGKRPKEITVNLLANVREVKNVKATAATDWKYSFTDLPKYENGRVIKYTVTENTVDDYNTEIEGYDIKNSYTPEETSVTVTKRWNDSNDKDRIRPERIKVQLYANGEKKGEAVELKAGSNWSYTWNRLPKKAKGKDIKYTVKEEGSPSGYTVSVDDKDHGNIIITNSHTPKEITRPKTGDANRFIAYLAVMLISAAAVIGLLVSRRRIRN</sequence>
<dbReference type="EMBL" id="JABXYR010000001">
    <property type="protein sequence ID" value="NWO23057.1"/>
    <property type="molecule type" value="Genomic_DNA"/>
</dbReference>
<evidence type="ECO:0000313" key="5">
    <source>
        <dbReference type="EMBL" id="NWO23057.1"/>
    </source>
</evidence>
<keyword evidence="2" id="KW-0472">Membrane</keyword>
<evidence type="ECO:0000313" key="6">
    <source>
        <dbReference type="Proteomes" id="UP000526307"/>
    </source>
</evidence>
<evidence type="ECO:0000259" key="4">
    <source>
        <dbReference type="Pfam" id="PF17802"/>
    </source>
</evidence>
<feature type="domain" description="SpaA-like prealbumin fold" evidence="4">
    <location>
        <begin position="514"/>
        <end position="611"/>
    </location>
</feature>
<protein>
    <submittedName>
        <fullName evidence="5">Cna B-type domain-containing protein</fullName>
    </submittedName>
</protein>
<dbReference type="SUPFAM" id="SSF49478">
    <property type="entry name" value="Cna protein B-type domain"/>
    <property type="match status" value="6"/>
</dbReference>
<proteinExistence type="predicted"/>
<feature type="domain" description="CNA-B" evidence="3">
    <location>
        <begin position="815"/>
        <end position="903"/>
    </location>
</feature>
<dbReference type="InterPro" id="IPR013783">
    <property type="entry name" value="Ig-like_fold"/>
</dbReference>
<dbReference type="CDD" id="cd00222">
    <property type="entry name" value="CollagenBindB"/>
    <property type="match status" value="6"/>
</dbReference>
<dbReference type="InterPro" id="IPR041033">
    <property type="entry name" value="SpaA_PFL_dom_1"/>
</dbReference>
<feature type="domain" description="CNA-B" evidence="3">
    <location>
        <begin position="1189"/>
        <end position="1277"/>
    </location>
</feature>
<feature type="domain" description="CNA-B" evidence="3">
    <location>
        <begin position="1002"/>
        <end position="1090"/>
    </location>
</feature>
<accession>A0A7Y8VR81</accession>